<dbReference type="SUPFAM" id="SSF56281">
    <property type="entry name" value="Metallo-hydrolase/oxidoreductase"/>
    <property type="match status" value="1"/>
</dbReference>
<comment type="caution">
    <text evidence="1">The sequence shown here is derived from an EMBL/GenBank/DDBJ whole genome shotgun (WGS) entry which is preliminary data.</text>
</comment>
<keyword evidence="2" id="KW-1185">Reference proteome</keyword>
<proteinExistence type="predicted"/>
<dbReference type="Pfam" id="PF23023">
    <property type="entry name" value="Anti-Pycsar_Apyc1"/>
    <property type="match status" value="1"/>
</dbReference>
<dbReference type="Proteomes" id="UP000597206">
    <property type="component" value="Unassembled WGS sequence"/>
</dbReference>
<evidence type="ECO:0000313" key="1">
    <source>
        <dbReference type="EMBL" id="MBF9002771.1"/>
    </source>
</evidence>
<dbReference type="CDD" id="cd16272">
    <property type="entry name" value="RNaseZ_MBL-fold"/>
    <property type="match status" value="1"/>
</dbReference>
<sequence>MIIDVLGCGSAFAKESNTSAILVQDLNTTWLIDCGPTIPCAIWQRDMNINDIDVIYFTHIHPDHCAGLPALLGNWKAFKRTKPLTIFCQSKQQQALESLVKLASWPGSNLPFTLHWQSIEDQFIWDEWNIKTAFTQHEVSNRALRIDNGTNSLFYSGDGRPTKESQLLMKNVDIAFQECACFDALPEGDSHGDLPQCVRLCEQLTVPVLVVYHCWDEHLDAIRREVSQHRHLAVSRDGWTINLSQPLLPQL</sequence>
<gene>
    <name evidence="1" type="ORF">I1A42_20045</name>
</gene>
<name>A0ABS0GK00_9VIBR</name>
<dbReference type="Gene3D" id="3.60.15.10">
    <property type="entry name" value="Ribonuclease Z/Hydroxyacylglutathione hydrolase-like"/>
    <property type="match status" value="1"/>
</dbReference>
<dbReference type="InterPro" id="IPR036866">
    <property type="entry name" value="RibonucZ/Hydroxyglut_hydro"/>
</dbReference>
<dbReference type="EMBL" id="JADPMR010000004">
    <property type="protein sequence ID" value="MBF9002771.1"/>
    <property type="molecule type" value="Genomic_DNA"/>
</dbReference>
<accession>A0ABS0GK00</accession>
<organism evidence="1 2">
    <name type="scientific">Vibrio nitrifigilis</name>
    <dbReference type="NCBI Taxonomy" id="2789781"/>
    <lineage>
        <taxon>Bacteria</taxon>
        <taxon>Pseudomonadati</taxon>
        <taxon>Pseudomonadota</taxon>
        <taxon>Gammaproteobacteria</taxon>
        <taxon>Vibrionales</taxon>
        <taxon>Vibrionaceae</taxon>
        <taxon>Vibrio</taxon>
    </lineage>
</organism>
<dbReference type="RefSeq" id="WP_196124662.1">
    <property type="nucleotide sequence ID" value="NZ_JADPMR010000004.1"/>
</dbReference>
<evidence type="ECO:0000313" key="2">
    <source>
        <dbReference type="Proteomes" id="UP000597206"/>
    </source>
</evidence>
<protein>
    <submittedName>
        <fullName evidence="1">Ribonuclease Z</fullName>
    </submittedName>
</protein>
<dbReference type="PANTHER" id="PTHR46018:SF2">
    <property type="entry name" value="ZINC PHOSPHODIESTERASE ELAC PROTEIN 1"/>
    <property type="match status" value="1"/>
</dbReference>
<reference evidence="1 2" key="1">
    <citation type="submission" date="2020-11" db="EMBL/GenBank/DDBJ databases">
        <title>Vibrio nitrifigilis sp. nov., a marine nitrogen-fixing bacterium isolated from the lagoon sediment of an islet inside an atoll.</title>
        <authorList>
            <person name="Wang L.-T."/>
            <person name="Shieh W.Y."/>
        </authorList>
    </citation>
    <scope>NUCLEOTIDE SEQUENCE [LARGE SCALE GENOMIC DNA]</scope>
    <source>
        <strain evidence="1 2">NFV-1</strain>
    </source>
</reference>
<dbReference type="PANTHER" id="PTHR46018">
    <property type="entry name" value="ZINC PHOSPHODIESTERASE ELAC PROTEIN 1"/>
    <property type="match status" value="1"/>
</dbReference>